<reference evidence="1 2" key="1">
    <citation type="journal article" date="2008" name="Nature">
        <title>The genome of the model beetle and pest Tribolium castaneum.</title>
        <authorList>
            <consortium name="Tribolium Genome Sequencing Consortium"/>
            <person name="Richards S."/>
            <person name="Gibbs R.A."/>
            <person name="Weinstock G.M."/>
            <person name="Brown S.J."/>
            <person name="Denell R."/>
            <person name="Beeman R.W."/>
            <person name="Gibbs R."/>
            <person name="Beeman R.W."/>
            <person name="Brown S.J."/>
            <person name="Bucher G."/>
            <person name="Friedrich M."/>
            <person name="Grimmelikhuijzen C.J."/>
            <person name="Klingler M."/>
            <person name="Lorenzen M."/>
            <person name="Richards S."/>
            <person name="Roth S."/>
            <person name="Schroder R."/>
            <person name="Tautz D."/>
            <person name="Zdobnov E.M."/>
            <person name="Muzny D."/>
            <person name="Gibbs R.A."/>
            <person name="Weinstock G.M."/>
            <person name="Attaway T."/>
            <person name="Bell S."/>
            <person name="Buhay C.J."/>
            <person name="Chandrabose M.N."/>
            <person name="Chavez D."/>
            <person name="Clerk-Blankenburg K.P."/>
            <person name="Cree A."/>
            <person name="Dao M."/>
            <person name="Davis C."/>
            <person name="Chacko J."/>
            <person name="Dinh H."/>
            <person name="Dugan-Rocha S."/>
            <person name="Fowler G."/>
            <person name="Garner T.T."/>
            <person name="Garnes J."/>
            <person name="Gnirke A."/>
            <person name="Hawes A."/>
            <person name="Hernandez J."/>
            <person name="Hines S."/>
            <person name="Holder M."/>
            <person name="Hume J."/>
            <person name="Jhangiani S.N."/>
            <person name="Joshi V."/>
            <person name="Khan Z.M."/>
            <person name="Jackson L."/>
            <person name="Kovar C."/>
            <person name="Kowis A."/>
            <person name="Lee S."/>
            <person name="Lewis L.R."/>
            <person name="Margolis J."/>
            <person name="Morgan M."/>
            <person name="Nazareth L.V."/>
            <person name="Nguyen N."/>
            <person name="Okwuonu G."/>
            <person name="Parker D."/>
            <person name="Richards S."/>
            <person name="Ruiz S.J."/>
            <person name="Santibanez J."/>
            <person name="Savard J."/>
            <person name="Scherer S.E."/>
            <person name="Schneider B."/>
            <person name="Sodergren E."/>
            <person name="Tautz D."/>
            <person name="Vattahil S."/>
            <person name="Villasana D."/>
            <person name="White C.S."/>
            <person name="Wright R."/>
            <person name="Park Y."/>
            <person name="Beeman R.W."/>
            <person name="Lord J."/>
            <person name="Oppert B."/>
            <person name="Lorenzen M."/>
            <person name="Brown S."/>
            <person name="Wang L."/>
            <person name="Savard J."/>
            <person name="Tautz D."/>
            <person name="Richards S."/>
            <person name="Weinstock G."/>
            <person name="Gibbs R.A."/>
            <person name="Liu Y."/>
            <person name="Worley K."/>
            <person name="Weinstock G."/>
            <person name="Elsik C.G."/>
            <person name="Reese J.T."/>
            <person name="Elhaik E."/>
            <person name="Landan G."/>
            <person name="Graur D."/>
            <person name="Arensburger P."/>
            <person name="Atkinson P."/>
            <person name="Beeman R.W."/>
            <person name="Beidler J."/>
            <person name="Brown S.J."/>
            <person name="Demuth J.P."/>
            <person name="Drury D.W."/>
            <person name="Du Y.Z."/>
            <person name="Fujiwara H."/>
            <person name="Lorenzen M."/>
            <person name="Maselli V."/>
            <person name="Osanai M."/>
            <person name="Park Y."/>
            <person name="Robertson H.M."/>
            <person name="Tu Z."/>
            <person name="Wang J.J."/>
            <person name="Wang S."/>
            <person name="Richards S."/>
            <person name="Song H."/>
            <person name="Zhang L."/>
            <person name="Sodergren E."/>
            <person name="Werner D."/>
            <person name="Stanke M."/>
            <person name="Morgenstern B."/>
            <person name="Solovyev V."/>
            <person name="Kosarev P."/>
            <person name="Brown G."/>
            <person name="Chen H.C."/>
            <person name="Ermolaeva O."/>
            <person name="Hlavina W."/>
            <person name="Kapustin Y."/>
            <person name="Kiryutin B."/>
            <person name="Kitts P."/>
            <person name="Maglott D."/>
            <person name="Pruitt K."/>
            <person name="Sapojnikov V."/>
            <person name="Souvorov A."/>
            <person name="Mackey A.J."/>
            <person name="Waterhouse R.M."/>
            <person name="Wyder S."/>
            <person name="Zdobnov E.M."/>
            <person name="Zdobnov E.M."/>
            <person name="Wyder S."/>
            <person name="Kriventseva E.V."/>
            <person name="Kadowaki T."/>
            <person name="Bork P."/>
            <person name="Aranda M."/>
            <person name="Bao R."/>
            <person name="Beermann A."/>
            <person name="Berns N."/>
            <person name="Bolognesi R."/>
            <person name="Bonneton F."/>
            <person name="Bopp D."/>
            <person name="Brown S.J."/>
            <person name="Bucher G."/>
            <person name="Butts T."/>
            <person name="Chaumot A."/>
            <person name="Denell R.E."/>
            <person name="Ferrier D.E."/>
            <person name="Friedrich M."/>
            <person name="Gordon C.M."/>
            <person name="Jindra M."/>
            <person name="Klingler M."/>
            <person name="Lan Q."/>
            <person name="Lattorff H.M."/>
            <person name="Laudet V."/>
            <person name="von Levetsow C."/>
            <person name="Liu Z."/>
            <person name="Lutz R."/>
            <person name="Lynch J.A."/>
            <person name="da Fonseca R.N."/>
            <person name="Posnien N."/>
            <person name="Reuter R."/>
            <person name="Roth S."/>
            <person name="Savard J."/>
            <person name="Schinko J.B."/>
            <person name="Schmitt C."/>
            <person name="Schoppmeier M."/>
            <person name="Schroder R."/>
            <person name="Shippy T.D."/>
            <person name="Simonnet F."/>
            <person name="Marques-Souza H."/>
            <person name="Tautz D."/>
            <person name="Tomoyasu Y."/>
            <person name="Trauner J."/>
            <person name="Van der Zee M."/>
            <person name="Vervoort M."/>
            <person name="Wittkopp N."/>
            <person name="Wimmer E.A."/>
            <person name="Yang X."/>
            <person name="Jones A.K."/>
            <person name="Sattelle D.B."/>
            <person name="Ebert P.R."/>
            <person name="Nelson D."/>
            <person name="Scott J.G."/>
            <person name="Beeman R.W."/>
            <person name="Muthukrishnan S."/>
            <person name="Kramer K.J."/>
            <person name="Arakane Y."/>
            <person name="Beeman R.W."/>
            <person name="Zhu Q."/>
            <person name="Hogenkamp D."/>
            <person name="Dixit R."/>
            <person name="Oppert B."/>
            <person name="Jiang H."/>
            <person name="Zou Z."/>
            <person name="Marshall J."/>
            <person name="Elpidina E."/>
            <person name="Vinokurov K."/>
            <person name="Oppert C."/>
            <person name="Zou Z."/>
            <person name="Evans J."/>
            <person name="Lu Z."/>
            <person name="Zhao P."/>
            <person name="Sumathipala N."/>
            <person name="Altincicek B."/>
            <person name="Vilcinskas A."/>
            <person name="Williams M."/>
            <person name="Hultmark D."/>
            <person name="Hetru C."/>
            <person name="Jiang H."/>
            <person name="Grimmelikhuijzen C.J."/>
            <person name="Hauser F."/>
            <person name="Cazzamali G."/>
            <person name="Williamson M."/>
            <person name="Park Y."/>
            <person name="Li B."/>
            <person name="Tanaka Y."/>
            <person name="Predel R."/>
            <person name="Neupert S."/>
            <person name="Schachtner J."/>
            <person name="Verleyen P."/>
            <person name="Raible F."/>
            <person name="Bork P."/>
            <person name="Friedrich M."/>
            <person name="Walden K.K."/>
            <person name="Robertson H.M."/>
            <person name="Angeli S."/>
            <person name="Foret S."/>
            <person name="Bucher G."/>
            <person name="Schuetz S."/>
            <person name="Maleszka R."/>
            <person name="Wimmer E.A."/>
            <person name="Beeman R.W."/>
            <person name="Lorenzen M."/>
            <person name="Tomoyasu Y."/>
            <person name="Miller S.C."/>
            <person name="Grossmann D."/>
            <person name="Bucher G."/>
        </authorList>
    </citation>
    <scope>NUCLEOTIDE SEQUENCE [LARGE SCALE GENOMIC DNA]</scope>
    <source>
        <strain evidence="1 2">Georgia GA2</strain>
    </source>
</reference>
<evidence type="ECO:0000313" key="2">
    <source>
        <dbReference type="Proteomes" id="UP000007266"/>
    </source>
</evidence>
<proteinExistence type="predicted"/>
<dbReference type="EMBL" id="KQ971312">
    <property type="protein sequence ID" value="KYB29355.1"/>
    <property type="molecule type" value="Genomic_DNA"/>
</dbReference>
<accession>A0A139WNH9</accession>
<name>A0A139WNH9_TRICA</name>
<reference evidence="1 2" key="2">
    <citation type="journal article" date="2010" name="Nucleic Acids Res.">
        <title>BeetleBase in 2010: revisions to provide comprehensive genomic information for Tribolium castaneum.</title>
        <authorList>
            <person name="Kim H.S."/>
            <person name="Murphy T."/>
            <person name="Xia J."/>
            <person name="Caragea D."/>
            <person name="Park Y."/>
            <person name="Beeman R.W."/>
            <person name="Lorenzen M.D."/>
            <person name="Butcher S."/>
            <person name="Manak J.R."/>
            <person name="Brown S.J."/>
        </authorList>
    </citation>
    <scope>GENOME REANNOTATION</scope>
    <source>
        <strain evidence="1 2">Georgia GA2</strain>
    </source>
</reference>
<dbReference type="Proteomes" id="UP000007266">
    <property type="component" value="Linkage group 2"/>
</dbReference>
<dbReference type="AlphaFoldDB" id="A0A139WNH9"/>
<organism evidence="1 2">
    <name type="scientific">Tribolium castaneum</name>
    <name type="common">Red flour beetle</name>
    <dbReference type="NCBI Taxonomy" id="7070"/>
    <lineage>
        <taxon>Eukaryota</taxon>
        <taxon>Metazoa</taxon>
        <taxon>Ecdysozoa</taxon>
        <taxon>Arthropoda</taxon>
        <taxon>Hexapoda</taxon>
        <taxon>Insecta</taxon>
        <taxon>Pterygota</taxon>
        <taxon>Neoptera</taxon>
        <taxon>Endopterygota</taxon>
        <taxon>Coleoptera</taxon>
        <taxon>Polyphaga</taxon>
        <taxon>Cucujiformia</taxon>
        <taxon>Tenebrionidae</taxon>
        <taxon>Tenebrionidae incertae sedis</taxon>
        <taxon>Tribolium</taxon>
    </lineage>
</organism>
<gene>
    <name evidence="1" type="primary">AUGUSTUS-3.0.2_32213</name>
    <name evidence="1" type="ORF">TcasGA2_TC032213</name>
</gene>
<dbReference type="InParanoid" id="A0A139WNH9"/>
<sequence length="44" mass="4919">MHAHRFKAAFSSTTPERADCFPDRCAMRTAIYSSSFSSTRDAFG</sequence>
<keyword evidence="2" id="KW-1185">Reference proteome</keyword>
<evidence type="ECO:0000313" key="1">
    <source>
        <dbReference type="EMBL" id="KYB29355.1"/>
    </source>
</evidence>
<protein>
    <submittedName>
        <fullName evidence="1">Uncharacterized protein</fullName>
    </submittedName>
</protein>